<feature type="transmembrane region" description="Helical" evidence="5">
    <location>
        <begin position="6"/>
        <end position="23"/>
    </location>
</feature>
<feature type="transmembrane region" description="Helical" evidence="5">
    <location>
        <begin position="183"/>
        <end position="202"/>
    </location>
</feature>
<keyword evidence="4 5" id="KW-0472">Membrane</keyword>
<evidence type="ECO:0000313" key="6">
    <source>
        <dbReference type="EMBL" id="SFU33575.1"/>
    </source>
</evidence>
<evidence type="ECO:0000256" key="5">
    <source>
        <dbReference type="SAM" id="Phobius"/>
    </source>
</evidence>
<feature type="transmembrane region" description="Helical" evidence="5">
    <location>
        <begin position="30"/>
        <end position="52"/>
    </location>
</feature>
<feature type="transmembrane region" description="Helical" evidence="5">
    <location>
        <begin position="124"/>
        <end position="144"/>
    </location>
</feature>
<dbReference type="InterPro" id="IPR003689">
    <property type="entry name" value="ZIP"/>
</dbReference>
<keyword evidence="7" id="KW-1185">Reference proteome</keyword>
<evidence type="ECO:0000313" key="7">
    <source>
        <dbReference type="Proteomes" id="UP000199138"/>
    </source>
</evidence>
<accession>A0A1I7FBT0</accession>
<organism evidence="6 7">
    <name type="scientific">Pustulibacterium marinum</name>
    <dbReference type="NCBI Taxonomy" id="1224947"/>
    <lineage>
        <taxon>Bacteria</taxon>
        <taxon>Pseudomonadati</taxon>
        <taxon>Bacteroidota</taxon>
        <taxon>Flavobacteriia</taxon>
        <taxon>Flavobacteriales</taxon>
        <taxon>Flavobacteriaceae</taxon>
        <taxon>Pustulibacterium</taxon>
    </lineage>
</organism>
<dbReference type="GO" id="GO:0016020">
    <property type="term" value="C:membrane"/>
    <property type="evidence" value="ECO:0007669"/>
    <property type="project" value="UniProtKB-SubCell"/>
</dbReference>
<evidence type="ECO:0000256" key="2">
    <source>
        <dbReference type="ARBA" id="ARBA00022692"/>
    </source>
</evidence>
<keyword evidence="2 5" id="KW-0812">Transmembrane</keyword>
<proteinExistence type="predicted"/>
<dbReference type="OrthoDB" id="654481at2"/>
<dbReference type="EMBL" id="FPBK01000001">
    <property type="protein sequence ID" value="SFU33575.1"/>
    <property type="molecule type" value="Genomic_DNA"/>
</dbReference>
<feature type="transmembrane region" description="Helical" evidence="5">
    <location>
        <begin position="101"/>
        <end position="118"/>
    </location>
</feature>
<sequence length="227" mass="25564">MNYILPIASVLLGFLFVIIIKPQNQRNLKLLLAFSGAFLLSLTAFSLLPEIYHDLHTNENPKTMGLFIMIGILMQIFLEFFSKGAEHGHVHLNKKSNSFPWLLFISLSIHAMLEGFPLHDHEMLVWGIIIHKLPVAIILSTFFLESKISKPKIAGFLILFSLMTPIGTFLSTCLPFASTYQHYISALVIGVLLHIATVILFESSENHKFNISKLIVIVLGIITAYFI</sequence>
<name>A0A1I7FBT0_9FLAO</name>
<dbReference type="STRING" id="1224947.SAMN05216480_101826"/>
<dbReference type="AlphaFoldDB" id="A0A1I7FBT0"/>
<feature type="transmembrane region" description="Helical" evidence="5">
    <location>
        <begin position="156"/>
        <end position="177"/>
    </location>
</feature>
<dbReference type="Proteomes" id="UP000199138">
    <property type="component" value="Unassembled WGS sequence"/>
</dbReference>
<dbReference type="Pfam" id="PF02535">
    <property type="entry name" value="Zip"/>
    <property type="match status" value="1"/>
</dbReference>
<keyword evidence="3 5" id="KW-1133">Transmembrane helix</keyword>
<reference evidence="6 7" key="1">
    <citation type="submission" date="2016-10" db="EMBL/GenBank/DDBJ databases">
        <authorList>
            <person name="de Groot N.N."/>
        </authorList>
    </citation>
    <scope>NUCLEOTIDE SEQUENCE [LARGE SCALE GENOMIC DNA]</scope>
    <source>
        <strain evidence="6 7">CGMCC 1.12333</strain>
    </source>
</reference>
<dbReference type="PANTHER" id="PTHR11040">
    <property type="entry name" value="ZINC/IRON TRANSPORTER"/>
    <property type="match status" value="1"/>
</dbReference>
<feature type="transmembrane region" description="Helical" evidence="5">
    <location>
        <begin position="64"/>
        <end position="81"/>
    </location>
</feature>
<evidence type="ECO:0000256" key="1">
    <source>
        <dbReference type="ARBA" id="ARBA00004141"/>
    </source>
</evidence>
<dbReference type="PANTHER" id="PTHR11040:SF44">
    <property type="entry name" value="PROTEIN ZNTC-RELATED"/>
    <property type="match status" value="1"/>
</dbReference>
<evidence type="ECO:0000256" key="4">
    <source>
        <dbReference type="ARBA" id="ARBA00023136"/>
    </source>
</evidence>
<dbReference type="RefSeq" id="WP_093023225.1">
    <property type="nucleotide sequence ID" value="NZ_FPBK01000001.1"/>
</dbReference>
<dbReference type="GO" id="GO:0005385">
    <property type="term" value="F:zinc ion transmembrane transporter activity"/>
    <property type="evidence" value="ECO:0007669"/>
    <property type="project" value="TreeGrafter"/>
</dbReference>
<comment type="subcellular location">
    <subcellularLocation>
        <location evidence="1">Membrane</location>
        <topology evidence="1">Multi-pass membrane protein</topology>
    </subcellularLocation>
</comment>
<protein>
    <submittedName>
        <fullName evidence="6">ZIP Zinc transporter</fullName>
    </submittedName>
</protein>
<gene>
    <name evidence="6" type="ORF">SAMN05216480_101826</name>
</gene>
<feature type="transmembrane region" description="Helical" evidence="5">
    <location>
        <begin position="209"/>
        <end position="226"/>
    </location>
</feature>
<evidence type="ECO:0000256" key="3">
    <source>
        <dbReference type="ARBA" id="ARBA00022989"/>
    </source>
</evidence>